<dbReference type="Proteomes" id="UP000197138">
    <property type="component" value="Unassembled WGS sequence"/>
</dbReference>
<comment type="caution">
    <text evidence="2">The sequence shown here is derived from an EMBL/GenBank/DDBJ whole genome shotgun (WGS) entry which is preliminary data.</text>
</comment>
<organism evidence="2 3">
    <name type="scientific">Punica granatum</name>
    <name type="common">Pomegranate</name>
    <dbReference type="NCBI Taxonomy" id="22663"/>
    <lineage>
        <taxon>Eukaryota</taxon>
        <taxon>Viridiplantae</taxon>
        <taxon>Streptophyta</taxon>
        <taxon>Embryophyta</taxon>
        <taxon>Tracheophyta</taxon>
        <taxon>Spermatophyta</taxon>
        <taxon>Magnoliopsida</taxon>
        <taxon>eudicotyledons</taxon>
        <taxon>Gunneridae</taxon>
        <taxon>Pentapetalae</taxon>
        <taxon>rosids</taxon>
        <taxon>malvids</taxon>
        <taxon>Myrtales</taxon>
        <taxon>Lythraceae</taxon>
        <taxon>Punica</taxon>
    </lineage>
</organism>
<keyword evidence="1" id="KW-0812">Transmembrane</keyword>
<evidence type="ECO:0000313" key="3">
    <source>
        <dbReference type="Proteomes" id="UP000197138"/>
    </source>
</evidence>
<protein>
    <submittedName>
        <fullName evidence="2">Uncharacterized protein</fullName>
    </submittedName>
</protein>
<gene>
    <name evidence="2" type="ORF">CDL15_Pgr003479</name>
</gene>
<sequence length="67" mass="7151">MEAIEELIQLSDAMRQASAVLADEDIDESSSSSSRRTSTFLNAVALGNVVSTFPLLWAPISALLVLV</sequence>
<feature type="transmembrane region" description="Helical" evidence="1">
    <location>
        <begin position="40"/>
        <end position="66"/>
    </location>
</feature>
<dbReference type="EMBL" id="MTKT01002492">
    <property type="protein sequence ID" value="OWM79306.1"/>
    <property type="molecule type" value="Genomic_DNA"/>
</dbReference>
<keyword evidence="1" id="KW-0472">Membrane</keyword>
<evidence type="ECO:0000313" key="2">
    <source>
        <dbReference type="EMBL" id="OWM79306.1"/>
    </source>
</evidence>
<accession>A0A218X3P1</accession>
<name>A0A218X3P1_PUNGR</name>
<reference evidence="3" key="1">
    <citation type="journal article" date="2017" name="Plant J.">
        <title>The pomegranate (Punica granatum L.) genome and the genomics of punicalagin biosynthesis.</title>
        <authorList>
            <person name="Qin G."/>
            <person name="Xu C."/>
            <person name="Ming R."/>
            <person name="Tang H."/>
            <person name="Guyot R."/>
            <person name="Kramer E.M."/>
            <person name="Hu Y."/>
            <person name="Yi X."/>
            <person name="Qi Y."/>
            <person name="Xu X."/>
            <person name="Gao Z."/>
            <person name="Pan H."/>
            <person name="Jian J."/>
            <person name="Tian Y."/>
            <person name="Yue Z."/>
            <person name="Xu Y."/>
        </authorList>
    </citation>
    <scope>NUCLEOTIDE SEQUENCE [LARGE SCALE GENOMIC DNA]</scope>
    <source>
        <strain evidence="3">cv. Dabenzi</strain>
    </source>
</reference>
<dbReference type="AlphaFoldDB" id="A0A218X3P1"/>
<keyword evidence="1" id="KW-1133">Transmembrane helix</keyword>
<proteinExistence type="predicted"/>
<evidence type="ECO:0000256" key="1">
    <source>
        <dbReference type="SAM" id="Phobius"/>
    </source>
</evidence>